<dbReference type="AlphaFoldDB" id="A0AA41R460"/>
<keyword evidence="1" id="KW-0378">Hydrolase</keyword>
<reference evidence="3" key="1">
    <citation type="submission" date="2022-04" db="EMBL/GenBank/DDBJ databases">
        <title>Desulfatitalea alkaliphila sp. nov., a novel anaerobic sulfate-reducing bacterium isolated from terrestrial mud volcano, Taman Peninsula, Russia.</title>
        <authorList>
            <person name="Khomyakova M.A."/>
            <person name="Merkel A.Y."/>
            <person name="Slobodkin A.I."/>
        </authorList>
    </citation>
    <scope>NUCLEOTIDE SEQUENCE</scope>
    <source>
        <strain evidence="3">M08but</strain>
    </source>
</reference>
<gene>
    <name evidence="3" type="ORF">MRX98_10885</name>
</gene>
<comment type="caution">
    <text evidence="3">The sequence shown here is derived from an EMBL/GenBank/DDBJ whole genome shotgun (WGS) entry which is preliminary data.</text>
</comment>
<feature type="domain" description="Thioesterase" evidence="2">
    <location>
        <begin position="56"/>
        <end position="130"/>
    </location>
</feature>
<dbReference type="Proteomes" id="UP001165427">
    <property type="component" value="Unassembled WGS sequence"/>
</dbReference>
<dbReference type="Pfam" id="PF03061">
    <property type="entry name" value="4HBT"/>
    <property type="match status" value="1"/>
</dbReference>
<dbReference type="InterPro" id="IPR029069">
    <property type="entry name" value="HotDog_dom_sf"/>
</dbReference>
<dbReference type="NCBIfam" id="TIGR00369">
    <property type="entry name" value="unchar_dom_1"/>
    <property type="match status" value="1"/>
</dbReference>
<dbReference type="PANTHER" id="PTHR42856">
    <property type="entry name" value="ACYL-COENZYME A THIOESTERASE PAAI"/>
    <property type="match status" value="1"/>
</dbReference>
<dbReference type="EMBL" id="JALJRB010000010">
    <property type="protein sequence ID" value="MCJ8501078.1"/>
    <property type="molecule type" value="Genomic_DNA"/>
</dbReference>
<dbReference type="PANTHER" id="PTHR42856:SF1">
    <property type="entry name" value="ACYL-COENZYME A THIOESTERASE PAAI"/>
    <property type="match status" value="1"/>
</dbReference>
<dbReference type="GO" id="GO:0016289">
    <property type="term" value="F:acyl-CoA hydrolase activity"/>
    <property type="evidence" value="ECO:0007669"/>
    <property type="project" value="TreeGrafter"/>
</dbReference>
<keyword evidence="4" id="KW-1185">Reference proteome</keyword>
<name>A0AA41R460_9BACT</name>
<dbReference type="SUPFAM" id="SSF54637">
    <property type="entry name" value="Thioesterase/thiol ester dehydrase-isomerase"/>
    <property type="match status" value="1"/>
</dbReference>
<evidence type="ECO:0000313" key="3">
    <source>
        <dbReference type="EMBL" id="MCJ8501078.1"/>
    </source>
</evidence>
<protein>
    <submittedName>
        <fullName evidence="3">PaaI family thioesterase</fullName>
    </submittedName>
</protein>
<dbReference type="Gene3D" id="3.10.129.10">
    <property type="entry name" value="Hotdog Thioesterase"/>
    <property type="match status" value="1"/>
</dbReference>
<evidence type="ECO:0000256" key="1">
    <source>
        <dbReference type="ARBA" id="ARBA00022801"/>
    </source>
</evidence>
<evidence type="ECO:0000313" key="4">
    <source>
        <dbReference type="Proteomes" id="UP001165427"/>
    </source>
</evidence>
<organism evidence="3 4">
    <name type="scientific">Desulfatitalea alkaliphila</name>
    <dbReference type="NCBI Taxonomy" id="2929485"/>
    <lineage>
        <taxon>Bacteria</taxon>
        <taxon>Pseudomonadati</taxon>
        <taxon>Thermodesulfobacteriota</taxon>
        <taxon>Desulfobacteria</taxon>
        <taxon>Desulfobacterales</taxon>
        <taxon>Desulfosarcinaceae</taxon>
        <taxon>Desulfatitalea</taxon>
    </lineage>
</organism>
<dbReference type="InterPro" id="IPR003736">
    <property type="entry name" value="PAAI_dom"/>
</dbReference>
<dbReference type="RefSeq" id="WP_246907265.1">
    <property type="nucleotide sequence ID" value="NZ_JALJRB010000010.1"/>
</dbReference>
<dbReference type="CDD" id="cd03443">
    <property type="entry name" value="PaaI_thioesterase"/>
    <property type="match status" value="1"/>
</dbReference>
<sequence>MSEREKQPTGPHRFEMPAWISCAPFERLLNMQIAEAADGKAVLRMPFLIDFAQGAGLMHGGALVSLADTAVVMAIKSIIAPQSHFATIALDARYLAPVKQGVVTAEARVVKRDGRLLEGEATVYDEEGRAVLSFRSTFKIARDTRIEGVRFEE</sequence>
<accession>A0AA41R460</accession>
<dbReference type="InterPro" id="IPR006683">
    <property type="entry name" value="Thioestr_dom"/>
</dbReference>
<evidence type="ECO:0000259" key="2">
    <source>
        <dbReference type="Pfam" id="PF03061"/>
    </source>
</evidence>
<dbReference type="InterPro" id="IPR052723">
    <property type="entry name" value="Acyl-CoA_thioesterase_PaaI"/>
</dbReference>
<proteinExistence type="predicted"/>